<reference evidence="2 3" key="1">
    <citation type="submission" date="2024-02" db="EMBL/GenBank/DDBJ databases">
        <authorList>
            <person name="Chen Y."/>
            <person name="Shah S."/>
            <person name="Dougan E. K."/>
            <person name="Thang M."/>
            <person name="Chan C."/>
        </authorList>
    </citation>
    <scope>NUCLEOTIDE SEQUENCE [LARGE SCALE GENOMIC DNA]</scope>
</reference>
<gene>
    <name evidence="2" type="ORF">CCMP2556_LOCUS8953</name>
</gene>
<dbReference type="SUPFAM" id="SSF50475">
    <property type="entry name" value="FMN-binding split barrel"/>
    <property type="match status" value="1"/>
</dbReference>
<dbReference type="Pfam" id="PF10615">
    <property type="entry name" value="DUF2470"/>
    <property type="match status" value="1"/>
</dbReference>
<dbReference type="Gene3D" id="3.20.180.10">
    <property type="entry name" value="PNP-oxidase-like"/>
    <property type="match status" value="1"/>
</dbReference>
<proteinExistence type="predicted"/>
<dbReference type="EMBL" id="CAXAMN010004113">
    <property type="protein sequence ID" value="CAK9007719.1"/>
    <property type="molecule type" value="Genomic_DNA"/>
</dbReference>
<accession>A0ABP0J0C9</accession>
<sequence>MTLSTGQSGRCAPARLRVLFSHVCPGSGPAQPASGALKLASANGPADKVAADVEAVKRAVEHCNADHADAVLDMSKAFTGLTDIEAATMLSIDRLGFDVVCQTRAGSRRGRVKFETPLESPTLLREAMMTTTQLARDKLTGQKPRSP</sequence>
<keyword evidence="3" id="KW-1185">Reference proteome</keyword>
<comment type="caution">
    <text evidence="2">The sequence shown here is derived from an EMBL/GenBank/DDBJ whole genome shotgun (WGS) entry which is preliminary data.</text>
</comment>
<dbReference type="InterPro" id="IPR037119">
    <property type="entry name" value="Haem_oxidase_HugZ-like_sf"/>
</dbReference>
<dbReference type="InterPro" id="IPR019595">
    <property type="entry name" value="DUF2470"/>
</dbReference>
<protein>
    <recommendedName>
        <fullName evidence="1">DUF2470 domain-containing protein</fullName>
    </recommendedName>
</protein>
<evidence type="ECO:0000259" key="1">
    <source>
        <dbReference type="Pfam" id="PF10615"/>
    </source>
</evidence>
<evidence type="ECO:0000313" key="3">
    <source>
        <dbReference type="Proteomes" id="UP001642484"/>
    </source>
</evidence>
<name>A0ABP0J0C9_9DINO</name>
<evidence type="ECO:0000313" key="2">
    <source>
        <dbReference type="EMBL" id="CAK9007719.1"/>
    </source>
</evidence>
<feature type="domain" description="DUF2470" evidence="1">
    <location>
        <begin position="57"/>
        <end position="128"/>
    </location>
</feature>
<organism evidence="2 3">
    <name type="scientific">Durusdinium trenchii</name>
    <dbReference type="NCBI Taxonomy" id="1381693"/>
    <lineage>
        <taxon>Eukaryota</taxon>
        <taxon>Sar</taxon>
        <taxon>Alveolata</taxon>
        <taxon>Dinophyceae</taxon>
        <taxon>Suessiales</taxon>
        <taxon>Symbiodiniaceae</taxon>
        <taxon>Durusdinium</taxon>
    </lineage>
</organism>
<dbReference type="Proteomes" id="UP001642484">
    <property type="component" value="Unassembled WGS sequence"/>
</dbReference>